<dbReference type="Proteomes" id="UP000604475">
    <property type="component" value="Unassembled WGS sequence"/>
</dbReference>
<organism evidence="1 2">
    <name type="scientific">Frankia nepalensis</name>
    <dbReference type="NCBI Taxonomy" id="1836974"/>
    <lineage>
        <taxon>Bacteria</taxon>
        <taxon>Bacillati</taxon>
        <taxon>Actinomycetota</taxon>
        <taxon>Actinomycetes</taxon>
        <taxon>Frankiales</taxon>
        <taxon>Frankiaceae</taxon>
        <taxon>Frankia</taxon>
    </lineage>
</organism>
<proteinExistence type="predicted"/>
<name>A0A937RNW8_9ACTN</name>
<gene>
    <name evidence="1" type="ORF">I7412_42010</name>
</gene>
<sequence>MDVRRLLTLALVVGGLILASITPASGAETIVTFTLGGGNLTISAPATATLGSVQTGTPSLGGSLGNIVVTDARGTNNGSWMATVYGTNFVTGGGTPAETITLSNIRYASLTGTATGSGTFTAGQANAGFAALLGSQASPLTAYTATNLFGNNSVTWNPTLIVNIPTNAVAGTYQGTLVHNVA</sequence>
<comment type="caution">
    <text evidence="1">The sequence shown here is derived from an EMBL/GenBank/DDBJ whole genome shotgun (WGS) entry which is preliminary data.</text>
</comment>
<evidence type="ECO:0008006" key="3">
    <source>
        <dbReference type="Google" id="ProtNLM"/>
    </source>
</evidence>
<protein>
    <recommendedName>
        <fullName evidence="3">WxL domain-containing protein</fullName>
    </recommendedName>
</protein>
<evidence type="ECO:0000313" key="1">
    <source>
        <dbReference type="EMBL" id="MBL7633620.1"/>
    </source>
</evidence>
<evidence type="ECO:0000313" key="2">
    <source>
        <dbReference type="Proteomes" id="UP000604475"/>
    </source>
</evidence>
<dbReference type="AlphaFoldDB" id="A0A937RNW8"/>
<reference evidence="1" key="1">
    <citation type="submission" date="2020-12" db="EMBL/GenBank/DDBJ databases">
        <title>Genomic characterization of non-nitrogen-fixing Frankia strains.</title>
        <authorList>
            <person name="Carlos-Shanley C."/>
            <person name="Guerra T."/>
            <person name="Hahn D."/>
        </authorList>
    </citation>
    <scope>NUCLEOTIDE SEQUENCE</scope>
    <source>
        <strain evidence="1">CN6</strain>
    </source>
</reference>
<keyword evidence="2" id="KW-1185">Reference proteome</keyword>
<dbReference type="EMBL" id="JAEACQ010000390">
    <property type="protein sequence ID" value="MBL7633620.1"/>
    <property type="molecule type" value="Genomic_DNA"/>
</dbReference>
<accession>A0A937RNW8</accession>